<accession>A0AA49K168</accession>
<evidence type="ECO:0000256" key="2">
    <source>
        <dbReference type="ARBA" id="ARBA00022679"/>
    </source>
</evidence>
<dbReference type="SUPFAM" id="SSF53756">
    <property type="entry name" value="UDP-Glycosyltransferase/glycogen phosphorylase"/>
    <property type="match status" value="1"/>
</dbReference>
<proteinExistence type="predicted"/>
<keyword evidence="7" id="KW-1185">Reference proteome</keyword>
<dbReference type="AlphaFoldDB" id="A0AA49K168"/>
<dbReference type="InterPro" id="IPR028098">
    <property type="entry name" value="Glyco_trans_4-like_N"/>
</dbReference>
<evidence type="ECO:0000259" key="3">
    <source>
        <dbReference type="Pfam" id="PF00534"/>
    </source>
</evidence>
<dbReference type="Pfam" id="PF13439">
    <property type="entry name" value="Glyco_transf_4"/>
    <property type="match status" value="1"/>
</dbReference>
<dbReference type="EMBL" id="CP130613">
    <property type="protein sequence ID" value="WKW15605.1"/>
    <property type="molecule type" value="Genomic_DNA"/>
</dbReference>
<evidence type="ECO:0000313" key="5">
    <source>
        <dbReference type="EMBL" id="WKW12698.1"/>
    </source>
</evidence>
<accession>A0AA49JVL5</accession>
<dbReference type="Gene3D" id="3.40.50.2000">
    <property type="entry name" value="Glycogen Phosphorylase B"/>
    <property type="match status" value="2"/>
</dbReference>
<evidence type="ECO:0000256" key="1">
    <source>
        <dbReference type="ARBA" id="ARBA00022676"/>
    </source>
</evidence>
<sequence>MRIGIDMRVVPPQGPGQQRYLWRLGSWLAQRGHDVHYMTVLPQKAAPEAPAGTHVHDWHRHTASAVRGAVQDLALDALLLNPERSRPFRGIRANVLRAAYGTEQYLQKLRSFRNPLEYGMRKAIRALPWTLADMHWERQFYEGHRPFPDVIAQSGYMRDQILGSYRIPPEHVHVVHNAVDTEEYTPARRLALRDEMRARWQIPPEALCLLFLGHNFRLKGLWQMLQVLPRLGPLGRPVHLLVAGKGTGEPQRRKARRLVRSLGLERQVTFAGDVRPSLHAHAAADALLHLSWHDSFGFVSLEAMASGLPVVTTPYVGAAELIVNGESGLVVDPARDEAIIGAIRQLADDAFRARVGAAAAVEGARHDEPRNFAEVHAVIRTAVARGAGPITAR</sequence>
<dbReference type="CDD" id="cd03801">
    <property type="entry name" value="GT4_PimA-like"/>
    <property type="match status" value="1"/>
</dbReference>
<dbReference type="GO" id="GO:0016757">
    <property type="term" value="F:glycosyltransferase activity"/>
    <property type="evidence" value="ECO:0007669"/>
    <property type="project" value="UniProtKB-KW"/>
</dbReference>
<keyword evidence="1" id="KW-0328">Glycosyltransferase</keyword>
<dbReference type="EMBL" id="CP130612">
    <property type="protein sequence ID" value="WKW12698.1"/>
    <property type="molecule type" value="Genomic_DNA"/>
</dbReference>
<dbReference type="Pfam" id="PF00534">
    <property type="entry name" value="Glycos_transf_1"/>
    <property type="match status" value="1"/>
</dbReference>
<protein>
    <submittedName>
        <fullName evidence="6">Glycosyltransferase family 4 protein</fullName>
    </submittedName>
</protein>
<gene>
    <name evidence="5" type="ORF">Strain138_002005</name>
    <name evidence="6" type="ORF">Strain318_002004</name>
</gene>
<feature type="domain" description="Glycosyltransferase subfamily 4-like N-terminal" evidence="4">
    <location>
        <begin position="128"/>
        <end position="183"/>
    </location>
</feature>
<feature type="domain" description="Glycosyl transferase family 1" evidence="3">
    <location>
        <begin position="193"/>
        <end position="358"/>
    </location>
</feature>
<organism evidence="6 7">
    <name type="scientific">Pseudogemmatithrix spongiicola</name>
    <dbReference type="NCBI Taxonomy" id="3062599"/>
    <lineage>
        <taxon>Bacteria</taxon>
        <taxon>Pseudomonadati</taxon>
        <taxon>Gemmatimonadota</taxon>
        <taxon>Gemmatimonadia</taxon>
        <taxon>Gemmatimonadales</taxon>
        <taxon>Gemmatimonadaceae</taxon>
        <taxon>Pseudogemmatithrix</taxon>
    </lineage>
</organism>
<dbReference type="RefSeq" id="WP_367885575.1">
    <property type="nucleotide sequence ID" value="NZ_CP130612.1"/>
</dbReference>
<evidence type="ECO:0000313" key="7">
    <source>
        <dbReference type="Proteomes" id="UP001229955"/>
    </source>
</evidence>
<dbReference type="PANTHER" id="PTHR12526:SF510">
    <property type="entry name" value="D-INOSITOL 3-PHOSPHATE GLYCOSYLTRANSFERASE"/>
    <property type="match status" value="1"/>
</dbReference>
<dbReference type="Proteomes" id="UP001229955">
    <property type="component" value="Chromosome"/>
</dbReference>
<keyword evidence="2" id="KW-0808">Transferase</keyword>
<dbReference type="KEGG" id="pspc:Strain318_002004"/>
<evidence type="ECO:0000313" key="6">
    <source>
        <dbReference type="EMBL" id="WKW15605.1"/>
    </source>
</evidence>
<dbReference type="InterPro" id="IPR001296">
    <property type="entry name" value="Glyco_trans_1"/>
</dbReference>
<dbReference type="PANTHER" id="PTHR12526">
    <property type="entry name" value="GLYCOSYLTRANSFERASE"/>
    <property type="match status" value="1"/>
</dbReference>
<evidence type="ECO:0000259" key="4">
    <source>
        <dbReference type="Pfam" id="PF13439"/>
    </source>
</evidence>
<reference evidence="6" key="1">
    <citation type="submission" date="2023-07" db="EMBL/GenBank/DDBJ databases">
        <authorList>
            <person name="Haufschild T."/>
            <person name="Kallscheuer N."/>
            <person name="Hammer J."/>
            <person name="Kohn T."/>
            <person name="Kabuu M."/>
            <person name="Jogler M."/>
            <person name="Wohfarth N."/>
            <person name="Heuer A."/>
            <person name="Rohde M."/>
            <person name="van Teeseling M.C.F."/>
            <person name="Jogler C."/>
        </authorList>
    </citation>
    <scope>NUCLEOTIDE SEQUENCE</scope>
    <source>
        <strain evidence="5">Strain 138</strain>
        <strain evidence="6">Strain 318</strain>
    </source>
</reference>
<name>A0AA49K168_9BACT</name>